<evidence type="ECO:0000313" key="1">
    <source>
        <dbReference type="EMBL" id="KAF5898468.1"/>
    </source>
</evidence>
<sequence>MGSVLRTPSKGVILFQRGFLLSGLTRFRVRLPDHEFKSSPGFVSLIKIRSTNEVALNCLDKVSHQTRAVSNASMVTPERKLKLSVLTMHVLFPPWPLEESDCIGLQIEIKRKEWNEGGKEHYLPNSQFK</sequence>
<proteinExistence type="predicted"/>
<accession>A0A8J4U2T4</accession>
<name>A0A8J4U2T4_CLAMG</name>
<gene>
    <name evidence="1" type="ORF">DAT39_011814</name>
</gene>
<dbReference type="AlphaFoldDB" id="A0A8J4U2T4"/>
<organism evidence="1 2">
    <name type="scientific">Clarias magur</name>
    <name type="common">Asian catfish</name>
    <name type="synonym">Macropteronotus magur</name>
    <dbReference type="NCBI Taxonomy" id="1594786"/>
    <lineage>
        <taxon>Eukaryota</taxon>
        <taxon>Metazoa</taxon>
        <taxon>Chordata</taxon>
        <taxon>Craniata</taxon>
        <taxon>Vertebrata</taxon>
        <taxon>Euteleostomi</taxon>
        <taxon>Actinopterygii</taxon>
        <taxon>Neopterygii</taxon>
        <taxon>Teleostei</taxon>
        <taxon>Ostariophysi</taxon>
        <taxon>Siluriformes</taxon>
        <taxon>Clariidae</taxon>
        <taxon>Clarias</taxon>
    </lineage>
</organism>
<protein>
    <submittedName>
        <fullName evidence="1">Uncharacterized protein</fullName>
    </submittedName>
</protein>
<keyword evidence="2" id="KW-1185">Reference proteome</keyword>
<evidence type="ECO:0000313" key="2">
    <source>
        <dbReference type="Proteomes" id="UP000727407"/>
    </source>
</evidence>
<dbReference type="EMBL" id="QNUK01000198">
    <property type="protein sequence ID" value="KAF5898468.1"/>
    <property type="molecule type" value="Genomic_DNA"/>
</dbReference>
<dbReference type="Proteomes" id="UP000727407">
    <property type="component" value="Unassembled WGS sequence"/>
</dbReference>
<comment type="caution">
    <text evidence="1">The sequence shown here is derived from an EMBL/GenBank/DDBJ whole genome shotgun (WGS) entry which is preliminary data.</text>
</comment>
<reference evidence="1" key="1">
    <citation type="submission" date="2020-07" db="EMBL/GenBank/DDBJ databases">
        <title>Clarias magur genome sequencing, assembly and annotation.</title>
        <authorList>
            <person name="Kushwaha B."/>
            <person name="Kumar R."/>
            <person name="Das P."/>
            <person name="Joshi C.G."/>
            <person name="Kumar D."/>
            <person name="Nagpure N.S."/>
            <person name="Pandey M."/>
            <person name="Agarwal S."/>
            <person name="Srivastava S."/>
            <person name="Singh M."/>
            <person name="Sahoo L."/>
            <person name="Jayasankar P."/>
            <person name="Meher P.K."/>
            <person name="Koringa P.G."/>
            <person name="Iquebal M.A."/>
            <person name="Das S.P."/>
            <person name="Bit A."/>
            <person name="Patnaik S."/>
            <person name="Patel N."/>
            <person name="Shah T.M."/>
            <person name="Hinsu A."/>
            <person name="Jena J.K."/>
        </authorList>
    </citation>
    <scope>NUCLEOTIDE SEQUENCE</scope>
    <source>
        <strain evidence="1">CIFAMagur01</strain>
        <tissue evidence="1">Testis</tissue>
    </source>
</reference>